<evidence type="ECO:0000313" key="1">
    <source>
        <dbReference type="EMBL" id="BDR92958.1"/>
    </source>
</evidence>
<accession>A0A830EJU2</accession>
<protein>
    <submittedName>
        <fullName evidence="2">Uncharacterized protein</fullName>
    </submittedName>
</protein>
<proteinExistence type="predicted"/>
<gene>
    <name evidence="2" type="ORF">GCM10007112_20990</name>
    <name evidence="1" type="ORF">Vsou_20510</name>
</gene>
<reference evidence="1" key="4">
    <citation type="journal article" date="2023" name="Microbiol. Resour. Announc.">
        <title>Complete Genome Sequence of Vulcanisaeta souniana Strain IC-059, a Hyperthermophilic Archaeon Isolated from Hot Spring Water in Japan.</title>
        <authorList>
            <person name="Kato S."/>
            <person name="Itoh T."/>
            <person name="Wu L."/>
            <person name="Ma J."/>
            <person name="Ohkuma M."/>
        </authorList>
    </citation>
    <scope>NUCLEOTIDE SEQUENCE</scope>
    <source>
        <strain evidence="1">JCM 11219</strain>
    </source>
</reference>
<organism evidence="2 3">
    <name type="scientific">Vulcanisaeta souniana JCM 11219</name>
    <dbReference type="NCBI Taxonomy" id="1293586"/>
    <lineage>
        <taxon>Archaea</taxon>
        <taxon>Thermoproteota</taxon>
        <taxon>Thermoprotei</taxon>
        <taxon>Thermoproteales</taxon>
        <taxon>Thermoproteaceae</taxon>
        <taxon>Vulcanisaeta</taxon>
    </lineage>
</organism>
<reference evidence="2" key="2">
    <citation type="submission" date="2020-09" db="EMBL/GenBank/DDBJ databases">
        <authorList>
            <person name="Sun Q."/>
            <person name="Ohkuma M."/>
        </authorList>
    </citation>
    <scope>NUCLEOTIDE SEQUENCE</scope>
    <source>
        <strain evidence="2">JCM 11219</strain>
    </source>
</reference>
<sequence>MSPLRVEEGFRVLTLTARVDGEVLEFIRRYQALASHLYWARRLGLKPSEEVLKGINEEVKSYWRWHLIDEGDPMYLFKGIEETPMPHSMLLNIPLVDALHERKGAFIKDGRLILRLNKKVEIEIPKRALEWLSKRLAEKPDEKSVRVFERNGKLVVQIILHRRCIVQSPRNPLLVVVDLNSSHGIVVHY</sequence>
<evidence type="ECO:0000313" key="3">
    <source>
        <dbReference type="Proteomes" id="UP000657075"/>
    </source>
</evidence>
<dbReference type="RefSeq" id="WP_188603882.1">
    <property type="nucleotide sequence ID" value="NZ_AP026830.1"/>
</dbReference>
<dbReference type="Proteomes" id="UP001060771">
    <property type="component" value="Chromosome"/>
</dbReference>
<dbReference type="GeneID" id="76207594"/>
<dbReference type="EMBL" id="BMNM01000010">
    <property type="protein sequence ID" value="GGI83926.1"/>
    <property type="molecule type" value="Genomic_DNA"/>
</dbReference>
<evidence type="ECO:0000313" key="4">
    <source>
        <dbReference type="Proteomes" id="UP001060771"/>
    </source>
</evidence>
<reference evidence="4" key="3">
    <citation type="submission" date="2022-09" db="EMBL/GenBank/DDBJ databases">
        <title>Complete genome sequence of Vulcanisaeta souniana.</title>
        <authorList>
            <person name="Kato S."/>
            <person name="Itoh T."/>
            <person name="Ohkuma M."/>
        </authorList>
    </citation>
    <scope>NUCLEOTIDE SEQUENCE [LARGE SCALE GENOMIC DNA]</scope>
    <source>
        <strain evidence="4">JCM 11219</strain>
    </source>
</reference>
<reference evidence="2" key="1">
    <citation type="journal article" date="2014" name="Int. J. Syst. Evol. Microbiol.">
        <title>Complete genome sequence of Corynebacterium casei LMG S-19264T (=DSM 44701T), isolated from a smear-ripened cheese.</title>
        <authorList>
            <consortium name="US DOE Joint Genome Institute (JGI-PGF)"/>
            <person name="Walter F."/>
            <person name="Albersmeier A."/>
            <person name="Kalinowski J."/>
            <person name="Ruckert C."/>
        </authorList>
    </citation>
    <scope>NUCLEOTIDE SEQUENCE</scope>
    <source>
        <strain evidence="2">JCM 11219</strain>
    </source>
</reference>
<name>A0A830EJU2_9CREN</name>
<dbReference type="Proteomes" id="UP000657075">
    <property type="component" value="Unassembled WGS sequence"/>
</dbReference>
<keyword evidence="4" id="KW-1185">Reference proteome</keyword>
<dbReference type="EMBL" id="AP026830">
    <property type="protein sequence ID" value="BDR92958.1"/>
    <property type="molecule type" value="Genomic_DNA"/>
</dbReference>
<dbReference type="AlphaFoldDB" id="A0A830EJU2"/>
<evidence type="ECO:0000313" key="2">
    <source>
        <dbReference type="EMBL" id="GGI83926.1"/>
    </source>
</evidence>